<dbReference type="PROSITE" id="PS00109">
    <property type="entry name" value="PROTEIN_KINASE_TYR"/>
    <property type="match status" value="1"/>
</dbReference>
<keyword evidence="7" id="KW-0547">Nucleotide-binding</keyword>
<dbReference type="SUPFAM" id="SSF47769">
    <property type="entry name" value="SAM/Pointed domain"/>
    <property type="match status" value="1"/>
</dbReference>
<dbReference type="SUPFAM" id="SSF56112">
    <property type="entry name" value="Protein kinase-like (PK-like)"/>
    <property type="match status" value="1"/>
</dbReference>
<dbReference type="FunFam" id="3.30.200.20:FF:000802">
    <property type="entry name" value="Ephrin receptor 1"/>
    <property type="match status" value="1"/>
</dbReference>
<feature type="non-terminal residue" evidence="14">
    <location>
        <position position="773"/>
    </location>
</feature>
<evidence type="ECO:0000256" key="4">
    <source>
        <dbReference type="ARBA" id="ARBA00022553"/>
    </source>
</evidence>
<dbReference type="EMBL" id="CACRXK020023443">
    <property type="protein sequence ID" value="CAB4037768.1"/>
    <property type="molecule type" value="Genomic_DNA"/>
</dbReference>
<dbReference type="Gene3D" id="2.60.120.260">
    <property type="entry name" value="Galactose-binding domain-like"/>
    <property type="match status" value="1"/>
</dbReference>
<dbReference type="SUPFAM" id="SSF57184">
    <property type="entry name" value="Growth factor receptor domain"/>
    <property type="match status" value="1"/>
</dbReference>
<dbReference type="PANTHER" id="PTHR46877:SF14">
    <property type="entry name" value="RECEPTOR PROTEIN-TYROSINE KINASE"/>
    <property type="match status" value="1"/>
</dbReference>
<dbReference type="Gene3D" id="1.10.150.50">
    <property type="entry name" value="Transcription Factor, Ets-1"/>
    <property type="match status" value="1"/>
</dbReference>
<evidence type="ECO:0000256" key="6">
    <source>
        <dbReference type="ARBA" id="ARBA00022729"/>
    </source>
</evidence>
<dbReference type="SUPFAM" id="SSF49785">
    <property type="entry name" value="Galactose-binding domain-like"/>
    <property type="match status" value="1"/>
</dbReference>
<evidence type="ECO:0000256" key="7">
    <source>
        <dbReference type="ARBA" id="ARBA00022741"/>
    </source>
</evidence>
<dbReference type="GO" id="GO:0005524">
    <property type="term" value="F:ATP binding"/>
    <property type="evidence" value="ECO:0007669"/>
    <property type="project" value="UniProtKB-UniRule"/>
</dbReference>
<dbReference type="Gene3D" id="3.30.200.20">
    <property type="entry name" value="Phosphorylase Kinase, domain 1"/>
    <property type="match status" value="1"/>
</dbReference>
<dbReference type="PROSITE" id="PS50011">
    <property type="entry name" value="PROTEIN_KINASE_DOM"/>
    <property type="match status" value="1"/>
</dbReference>
<evidence type="ECO:0000256" key="5">
    <source>
        <dbReference type="ARBA" id="ARBA00022679"/>
    </source>
</evidence>
<dbReference type="AlphaFoldDB" id="A0A6S7K2U1"/>
<dbReference type="PROSITE" id="PS00107">
    <property type="entry name" value="PROTEIN_KINASE_ATP"/>
    <property type="match status" value="1"/>
</dbReference>
<keyword evidence="4" id="KW-0597">Phosphoprotein</keyword>
<keyword evidence="8" id="KW-0418">Kinase</keyword>
<reference evidence="14" key="1">
    <citation type="submission" date="2020-04" db="EMBL/GenBank/DDBJ databases">
        <authorList>
            <person name="Alioto T."/>
            <person name="Alioto T."/>
            <person name="Gomez Garrido J."/>
        </authorList>
    </citation>
    <scope>NUCLEOTIDE SEQUENCE</scope>
    <source>
        <strain evidence="14">A484AB</strain>
    </source>
</reference>
<protein>
    <recommendedName>
        <fullName evidence="2">receptor protein-tyrosine kinase</fullName>
        <ecNumber evidence="2">2.7.10.1</ecNumber>
    </recommendedName>
</protein>
<organism evidence="14 15">
    <name type="scientific">Paramuricea clavata</name>
    <name type="common">Red gorgonian</name>
    <name type="synonym">Violescent sea-whip</name>
    <dbReference type="NCBI Taxonomy" id="317549"/>
    <lineage>
        <taxon>Eukaryota</taxon>
        <taxon>Metazoa</taxon>
        <taxon>Cnidaria</taxon>
        <taxon>Anthozoa</taxon>
        <taxon>Octocorallia</taxon>
        <taxon>Malacalcyonacea</taxon>
        <taxon>Plexauridae</taxon>
        <taxon>Paramuricea</taxon>
    </lineage>
</organism>
<dbReference type="InterPro" id="IPR017441">
    <property type="entry name" value="Protein_kinase_ATP_BS"/>
</dbReference>
<gene>
    <name evidence="14" type="ORF">PACLA_8A073873</name>
</gene>
<dbReference type="InterPro" id="IPR001245">
    <property type="entry name" value="Ser-Thr/Tyr_kinase_cat_dom"/>
</dbReference>
<evidence type="ECO:0000256" key="11">
    <source>
        <dbReference type="ARBA" id="ARBA00023137"/>
    </source>
</evidence>
<evidence type="ECO:0000313" key="14">
    <source>
        <dbReference type="EMBL" id="CAB4037768.1"/>
    </source>
</evidence>
<dbReference type="Proteomes" id="UP001152795">
    <property type="component" value="Unassembled WGS sequence"/>
</dbReference>
<dbReference type="EC" id="2.7.10.1" evidence="2"/>
<evidence type="ECO:0000256" key="10">
    <source>
        <dbReference type="ARBA" id="ARBA00023136"/>
    </source>
</evidence>
<dbReference type="PROSITE" id="PS50105">
    <property type="entry name" value="SAM_DOMAIN"/>
    <property type="match status" value="1"/>
</dbReference>
<dbReference type="FunFam" id="1.10.510.10:FF:000268">
    <property type="entry name" value="Receptor protein-tyrosine kinase"/>
    <property type="match status" value="1"/>
</dbReference>
<evidence type="ECO:0000256" key="3">
    <source>
        <dbReference type="ARBA" id="ARBA00022475"/>
    </source>
</evidence>
<keyword evidence="15" id="KW-1185">Reference proteome</keyword>
<evidence type="ECO:0000256" key="2">
    <source>
        <dbReference type="ARBA" id="ARBA00011902"/>
    </source>
</evidence>
<dbReference type="InterPro" id="IPR008266">
    <property type="entry name" value="Tyr_kinase_AS"/>
</dbReference>
<keyword evidence="3" id="KW-1003">Cell membrane</keyword>
<evidence type="ECO:0000256" key="9">
    <source>
        <dbReference type="ARBA" id="ARBA00022840"/>
    </source>
</evidence>
<dbReference type="PRINTS" id="PR00109">
    <property type="entry name" value="TYRKINASE"/>
</dbReference>
<evidence type="ECO:0000256" key="13">
    <source>
        <dbReference type="ARBA" id="ARBA00023180"/>
    </source>
</evidence>
<keyword evidence="10" id="KW-0472">Membrane</keyword>
<name>A0A6S7K2U1_PARCT</name>
<dbReference type="Gene3D" id="1.10.510.10">
    <property type="entry name" value="Transferase(Phosphotransferase) domain 1"/>
    <property type="match status" value="1"/>
</dbReference>
<evidence type="ECO:0000313" key="15">
    <source>
        <dbReference type="Proteomes" id="UP001152795"/>
    </source>
</evidence>
<keyword evidence="5" id="KW-0808">Transferase</keyword>
<dbReference type="GO" id="GO:0048013">
    <property type="term" value="P:ephrin receptor signaling pathway"/>
    <property type="evidence" value="ECO:0007669"/>
    <property type="project" value="UniProtKB-ARBA"/>
</dbReference>
<dbReference type="GO" id="GO:0004714">
    <property type="term" value="F:transmembrane receptor protein tyrosine kinase activity"/>
    <property type="evidence" value="ECO:0007669"/>
    <property type="project" value="UniProtKB-EC"/>
</dbReference>
<evidence type="ECO:0000256" key="8">
    <source>
        <dbReference type="ARBA" id="ARBA00022777"/>
    </source>
</evidence>
<proteinExistence type="predicted"/>
<dbReference type="Pfam" id="PF14575">
    <property type="entry name" value="EphA2_TM"/>
    <property type="match status" value="1"/>
</dbReference>
<dbReference type="PANTHER" id="PTHR46877">
    <property type="entry name" value="EPH RECEPTOR A5"/>
    <property type="match status" value="1"/>
</dbReference>
<dbReference type="SMART" id="SM00219">
    <property type="entry name" value="TyrKc"/>
    <property type="match status" value="1"/>
</dbReference>
<keyword evidence="9" id="KW-0067">ATP-binding</keyword>
<accession>A0A6S7K2U1</accession>
<dbReference type="Pfam" id="PF07647">
    <property type="entry name" value="SAM_2"/>
    <property type="match status" value="1"/>
</dbReference>
<dbReference type="InterPro" id="IPR008979">
    <property type="entry name" value="Galactose-bd-like_sf"/>
</dbReference>
<dbReference type="InterPro" id="IPR013761">
    <property type="entry name" value="SAM/pointed_sf"/>
</dbReference>
<dbReference type="InterPro" id="IPR027936">
    <property type="entry name" value="Eph_TM"/>
</dbReference>
<dbReference type="InterPro" id="IPR001090">
    <property type="entry name" value="Ephrin_rcpt_lig-bd_dom"/>
</dbReference>
<keyword evidence="13" id="KW-0325">Glycoprotein</keyword>
<dbReference type="SMART" id="SM00454">
    <property type="entry name" value="SAM"/>
    <property type="match status" value="1"/>
</dbReference>
<dbReference type="PROSITE" id="PS51550">
    <property type="entry name" value="EPH_LBD"/>
    <property type="match status" value="1"/>
</dbReference>
<comment type="caution">
    <text evidence="14">The sequence shown here is derived from an EMBL/GenBank/DDBJ whole genome shotgun (WGS) entry which is preliminary data.</text>
</comment>
<dbReference type="Pfam" id="PF07714">
    <property type="entry name" value="PK_Tyr_Ser-Thr"/>
    <property type="match status" value="1"/>
</dbReference>
<dbReference type="InterPro" id="IPR001660">
    <property type="entry name" value="SAM"/>
</dbReference>
<dbReference type="InterPro" id="IPR000719">
    <property type="entry name" value="Prot_kinase_dom"/>
</dbReference>
<comment type="subcellular location">
    <subcellularLocation>
        <location evidence="1">Cell membrane</location>
        <topology evidence="1">Single-pass type I membrane protein</topology>
    </subcellularLocation>
</comment>
<dbReference type="Gene3D" id="2.10.50.10">
    <property type="entry name" value="Tumor Necrosis Factor Receptor, subunit A, domain 2"/>
    <property type="match status" value="1"/>
</dbReference>
<dbReference type="InterPro" id="IPR050449">
    <property type="entry name" value="Ephrin_rcpt_TKs"/>
</dbReference>
<dbReference type="OrthoDB" id="4062651at2759"/>
<keyword evidence="12 14" id="KW-0675">Receptor</keyword>
<evidence type="ECO:0000256" key="1">
    <source>
        <dbReference type="ARBA" id="ARBA00004251"/>
    </source>
</evidence>
<keyword evidence="6" id="KW-0732">Signal</keyword>
<sequence length="773" mass="87284">WDKNGKTCGTGKYAEFWFITPTVNLETTFAEVIYVDIEAELNTQCFNEGVRSYFQCYSNKFEVYAYHGKDQISEGNILDIFSQSLYNITNNTILAKANLTRSTQTTFFFPQNNSGVTFAVRSRGACGKIFRIKMYYHVCKEKIIKTIKFERTLSPARGFKNVTANCSENSIPSQNATSFKGYCYPNGSWKIPSDDNMECLCVEGYTLNKRDESCSSCSNTSYKRGISNDNCTECPVNTVSNVNRSSCVCKDGYYKTSSDKSELSPCHVHSVDNVCTFGGAMQEIYESARASILLLIHVLYGFDKRSSDNSELSPCYALDITTRDSPSSKVIPTATEKSTDDNNLITYIIIGVGAAMLLILIILLIICVRRRKKNGVNKKSTTQGYVNRGVELPSVGRRLYVDPSNYDDPEAAVQEFTSEIDHKMVFLERMIGGGEFGDVYKGELTTTNKKKIPIAAKTLKHEANAKSEKDFLLEASVMGQFDNPNIVRMEGVVTKTIPRMIILEFMSNGSLDNYLKTNDSLLTNLQLIGMARGVAAGMKYLAEIHFVHRDLAARNILVNENLLCKIADFGLSRELEDKDTSRGEYSTKGGKIPVRWTAPEAIKFRKFSTASDVWSYGILLWEIMTFSERPYWEWDNMKVIHEVDQGFRLPSPKDCPKGVHNLMLQCWKAEKNERPSFARITIVIDKWIRSPETMKDEIGFLSPIGEWLASIKMSSYETTFVESGYKCETDIVELTDEDLITIGITLIGHRNKIMKGINSLRDKDKKNRQSMKI</sequence>
<dbReference type="InterPro" id="IPR011009">
    <property type="entry name" value="Kinase-like_dom_sf"/>
</dbReference>
<dbReference type="GO" id="GO:0005886">
    <property type="term" value="C:plasma membrane"/>
    <property type="evidence" value="ECO:0007669"/>
    <property type="project" value="UniProtKB-SubCell"/>
</dbReference>
<keyword evidence="11" id="KW-0829">Tyrosine-protein kinase</keyword>
<dbReference type="InterPro" id="IPR020635">
    <property type="entry name" value="Tyr_kinase_cat_dom"/>
</dbReference>
<evidence type="ECO:0000256" key="12">
    <source>
        <dbReference type="ARBA" id="ARBA00023170"/>
    </source>
</evidence>
<dbReference type="InterPro" id="IPR009030">
    <property type="entry name" value="Growth_fac_rcpt_cys_sf"/>
</dbReference>